<organism evidence="6 7">
    <name type="scientific">Magallana gigas</name>
    <name type="common">Pacific oyster</name>
    <name type="synonym">Crassostrea gigas</name>
    <dbReference type="NCBI Taxonomy" id="29159"/>
    <lineage>
        <taxon>Eukaryota</taxon>
        <taxon>Metazoa</taxon>
        <taxon>Spiralia</taxon>
        <taxon>Lophotrochozoa</taxon>
        <taxon>Mollusca</taxon>
        <taxon>Bivalvia</taxon>
        <taxon>Autobranchia</taxon>
        <taxon>Pteriomorphia</taxon>
        <taxon>Ostreida</taxon>
        <taxon>Ostreoidea</taxon>
        <taxon>Ostreidae</taxon>
        <taxon>Magallana</taxon>
    </lineage>
</organism>
<evidence type="ECO:0000256" key="1">
    <source>
        <dbReference type="PROSITE-ProRule" id="PRU00206"/>
    </source>
</evidence>
<feature type="disulfide bond" evidence="1">
    <location>
        <begin position="43"/>
        <end position="61"/>
    </location>
</feature>
<keyword evidence="3" id="KW-0812">Transmembrane</keyword>
<dbReference type="KEGG" id="crg:105333081"/>
<evidence type="ECO:0000256" key="3">
    <source>
        <dbReference type="SAM" id="Phobius"/>
    </source>
</evidence>
<feature type="compositionally biased region" description="Basic residues" evidence="2">
    <location>
        <begin position="174"/>
        <end position="183"/>
    </location>
</feature>
<dbReference type="GeneID" id="105333081"/>
<dbReference type="AlphaFoldDB" id="A0A8W8NI25"/>
<keyword evidence="7" id="KW-1185">Reference proteome</keyword>
<dbReference type="Proteomes" id="UP000005408">
    <property type="component" value="Unassembled WGS sequence"/>
</dbReference>
<feature type="signal peptide" evidence="4">
    <location>
        <begin position="1"/>
        <end position="20"/>
    </location>
</feature>
<keyword evidence="3" id="KW-0472">Membrane</keyword>
<keyword evidence="4" id="KW-0732">Signal</keyword>
<evidence type="ECO:0000256" key="2">
    <source>
        <dbReference type="SAM" id="MobiDB-lite"/>
    </source>
</evidence>
<feature type="repeat" description="TNFR-Cys" evidence="1">
    <location>
        <begin position="23"/>
        <end position="61"/>
    </location>
</feature>
<dbReference type="PROSITE" id="PS50050">
    <property type="entry name" value="TNFR_NGFR_2"/>
    <property type="match status" value="1"/>
</dbReference>
<feature type="chain" id="PRO_5036466127" description="TNFR-Cys domain-containing protein" evidence="4">
    <location>
        <begin position="21"/>
        <end position="228"/>
    </location>
</feature>
<dbReference type="OrthoDB" id="6083769at2759"/>
<dbReference type="PROSITE" id="PS00652">
    <property type="entry name" value="TNFR_NGFR_1"/>
    <property type="match status" value="1"/>
</dbReference>
<protein>
    <recommendedName>
        <fullName evidence="5">TNFR-Cys domain-containing protein</fullName>
    </recommendedName>
</protein>
<evidence type="ECO:0000256" key="4">
    <source>
        <dbReference type="SAM" id="SignalP"/>
    </source>
</evidence>
<reference evidence="6" key="1">
    <citation type="submission" date="2022-08" db="UniProtKB">
        <authorList>
            <consortium name="EnsemblMetazoa"/>
        </authorList>
    </citation>
    <scope>IDENTIFICATION</scope>
    <source>
        <strain evidence="6">05x7-T-G4-1.051#20</strain>
    </source>
</reference>
<dbReference type="RefSeq" id="XP_011434196.2">
    <property type="nucleotide sequence ID" value="XM_011435894.4"/>
</dbReference>
<proteinExistence type="predicted"/>
<evidence type="ECO:0000259" key="5">
    <source>
        <dbReference type="PROSITE" id="PS50050"/>
    </source>
</evidence>
<feature type="transmembrane region" description="Helical" evidence="3">
    <location>
        <begin position="102"/>
        <end position="129"/>
    </location>
</feature>
<sequence length="228" mass="26298">MMPQCLNVFILLVLIKASVCLKNCTSEQYWNKSAEECQACSHCKLPQITRIPCNRESDVVCMQLKKLNFSFLVDSSPVVTPRQPFHKRDYLSVEASNDTWRLLAYALIGVLCVLVVTVVVSLLVSWHCIRKRKAAMNRYYVEGEGEYVVISRLPDLVNHPPLTENLPGSPPHSPQRRSSRRSRFYRSRRIYRPQRRLMNEYVDDVFESEDSGGSRSLRIPLHTIPEDS</sequence>
<comment type="caution">
    <text evidence="1">Lacks conserved residue(s) required for the propagation of feature annotation.</text>
</comment>
<dbReference type="EnsemblMetazoa" id="G6271.2">
    <property type="protein sequence ID" value="G6271.2:cds"/>
    <property type="gene ID" value="G6271"/>
</dbReference>
<feature type="domain" description="TNFR-Cys" evidence="5">
    <location>
        <begin position="23"/>
        <end position="61"/>
    </location>
</feature>
<feature type="region of interest" description="Disordered" evidence="2">
    <location>
        <begin position="207"/>
        <end position="228"/>
    </location>
</feature>
<feature type="disulfide bond" evidence="1">
    <location>
        <begin position="40"/>
        <end position="53"/>
    </location>
</feature>
<dbReference type="OMA" id="PKRRLMN"/>
<evidence type="ECO:0000313" key="7">
    <source>
        <dbReference type="Proteomes" id="UP000005408"/>
    </source>
</evidence>
<dbReference type="SMART" id="SM00208">
    <property type="entry name" value="TNFR"/>
    <property type="match status" value="1"/>
</dbReference>
<dbReference type="Gene3D" id="2.10.50.10">
    <property type="entry name" value="Tumor Necrosis Factor Receptor, subunit A, domain 2"/>
    <property type="match status" value="1"/>
</dbReference>
<evidence type="ECO:0000313" key="6">
    <source>
        <dbReference type="EnsemblMetazoa" id="G6271.2:cds"/>
    </source>
</evidence>
<keyword evidence="1" id="KW-1015">Disulfide bond</keyword>
<name>A0A8W8NI25_MAGGI</name>
<keyword evidence="3" id="KW-1133">Transmembrane helix</keyword>
<dbReference type="InterPro" id="IPR001368">
    <property type="entry name" value="TNFR/NGFR_Cys_rich_reg"/>
</dbReference>
<feature type="region of interest" description="Disordered" evidence="2">
    <location>
        <begin position="160"/>
        <end position="183"/>
    </location>
</feature>
<accession>A0A8W8NI25</accession>